<keyword evidence="1" id="KW-0472">Membrane</keyword>
<dbReference type="EMBL" id="FOJX01000001">
    <property type="protein sequence ID" value="SFA71828.1"/>
    <property type="molecule type" value="Genomic_DNA"/>
</dbReference>
<feature type="transmembrane region" description="Helical" evidence="1">
    <location>
        <begin position="9"/>
        <end position="27"/>
    </location>
</feature>
<sequence>MDDRNESPWGFLIFLIIVLVVLGRGYFVEDEVCERDIREMYSIYDSLAVPEQTVEVKLHDRKKWGSSVSLDAEFATSLSDDEIKDFYMQYLTENGWDYHEKDNRYMKDGLRLVVRKKKEGKYSIGIVKFYNYRLANVKE</sequence>
<evidence type="ECO:0000256" key="1">
    <source>
        <dbReference type="SAM" id="Phobius"/>
    </source>
</evidence>
<dbReference type="Proteomes" id="UP000183843">
    <property type="component" value="Unassembled WGS sequence"/>
</dbReference>
<accession>A0A1I0V6C0</accession>
<evidence type="ECO:0000313" key="2">
    <source>
        <dbReference type="EMBL" id="SFA71828.1"/>
    </source>
</evidence>
<keyword evidence="1" id="KW-1133">Transmembrane helix</keyword>
<gene>
    <name evidence="2" type="ORF">SAMN05216587_101309</name>
</gene>
<dbReference type="AlphaFoldDB" id="A0A1I0V6C0"/>
<reference evidence="2 3" key="1">
    <citation type="submission" date="2016-10" db="EMBL/GenBank/DDBJ databases">
        <authorList>
            <person name="de Groot N.N."/>
        </authorList>
    </citation>
    <scope>NUCLEOTIDE SEQUENCE [LARGE SCALE GENOMIC DNA]</scope>
    <source>
        <strain evidence="2 3">L14</strain>
    </source>
</reference>
<keyword evidence="1" id="KW-0812">Transmembrane</keyword>
<evidence type="ECO:0000313" key="3">
    <source>
        <dbReference type="Proteomes" id="UP000183843"/>
    </source>
</evidence>
<proteinExistence type="predicted"/>
<organism evidence="2 3">
    <name type="scientific">Selenomonas ruminantium</name>
    <dbReference type="NCBI Taxonomy" id="971"/>
    <lineage>
        <taxon>Bacteria</taxon>
        <taxon>Bacillati</taxon>
        <taxon>Bacillota</taxon>
        <taxon>Negativicutes</taxon>
        <taxon>Selenomonadales</taxon>
        <taxon>Selenomonadaceae</taxon>
        <taxon>Selenomonas</taxon>
    </lineage>
</organism>
<name>A0A1I0V6C0_SELRU</name>
<dbReference type="RefSeq" id="WP_074812054.1">
    <property type="nucleotide sequence ID" value="NZ_FOJX01000001.1"/>
</dbReference>
<protein>
    <submittedName>
        <fullName evidence="2">Uncharacterized protein</fullName>
    </submittedName>
</protein>